<feature type="domain" description="Tr-type G" evidence="4">
    <location>
        <begin position="5"/>
        <end position="183"/>
    </location>
</feature>
<dbReference type="InterPro" id="IPR005225">
    <property type="entry name" value="Small_GTP-bd"/>
</dbReference>
<keyword evidence="1" id="KW-0547">Nucleotide-binding</keyword>
<evidence type="ECO:0000256" key="1">
    <source>
        <dbReference type="ARBA" id="ARBA00022741"/>
    </source>
</evidence>
<keyword evidence="2" id="KW-0648">Protein biosynthesis</keyword>
<dbReference type="EMBL" id="AB828323">
    <property type="protein sequence ID" value="BAP19098.1"/>
    <property type="molecule type" value="Genomic_DNA"/>
</dbReference>
<protein>
    <submittedName>
        <fullName evidence="5">Putative nucleoside triphosphate hydrolase</fullName>
    </submittedName>
</protein>
<organism evidence="5">
    <name type="scientific">uncultured microorganism</name>
    <dbReference type="NCBI Taxonomy" id="358574"/>
    <lineage>
        <taxon>unclassified sequences</taxon>
        <taxon>environmental samples</taxon>
    </lineage>
</organism>
<sequence length="592" mass="69941">MNLTMKIANIAIIAHIDHGKSTFCDALISICENIVQTTKSPSIDSHDIEKNRGVTIRNHYKELIFNGFIINLIDTPGHYDFKQYVNIGINISENVIVLIDISKGIQAQTIKYLDLANQLNKNITILLNKIDLDLDNKYKENIKSSIYNRWKIKDIFEISAKTQENVKEIINKILNYSVYHKYEFKSTELINKYDIEFIILDAFVNKYQYTTLSIYMLNGIIFKNQTILIQNTYYRIFKIFNMKHIEQEIESINKYQIGNIMIMGNISNKFKNISGYKYKNKSLIPFIKKFELCLYCQIKPRKSDKSELLISQINKVILTEQNVEYNIIPHPIHIQVLQLVFYGLFHKEIFFDKLHLNKIDFQEIEFNHEFMYIDTQQKFYIIDFDLVNTNYKKYLNNILTAFLNIRIQAPNNYFDILISKMNIITSTTKILNSEFINNDFILSIQISEIDFLSKNFLSFIKNITHGHAEIIIDNKEFIKYNISILEVIINKHVVKELSKIIISDQQHEEADIYIKKFEQEISKQQYEIHIQISCNKRIIKSKIIKPYRKDVTSKCYGGDRTRKNKLLKKQSAGKNKLLKNFNIDKFKEKLFQ</sequence>
<dbReference type="GO" id="GO:0005525">
    <property type="term" value="F:GTP binding"/>
    <property type="evidence" value="ECO:0007669"/>
    <property type="project" value="UniProtKB-KW"/>
</dbReference>
<evidence type="ECO:0000259" key="4">
    <source>
        <dbReference type="PROSITE" id="PS51722"/>
    </source>
</evidence>
<dbReference type="InterPro" id="IPR006297">
    <property type="entry name" value="EF-4"/>
</dbReference>
<dbReference type="NCBIfam" id="TIGR00231">
    <property type="entry name" value="small_GTP"/>
    <property type="match status" value="1"/>
</dbReference>
<reference evidence="5" key="1">
    <citation type="journal article" date="2014" name="PLoS ONE">
        <title>An unclassified microorganism: novel pathogen candidate lurking in human airways.</title>
        <authorList>
            <person name="Fukuda K."/>
            <person name="Yatera K."/>
            <person name="Ogawa M."/>
            <person name="Kawanami T."/>
            <person name="Yamasaki K."/>
            <person name="Noguchi S."/>
            <person name="Murphy R.S."/>
            <person name="Mukae H."/>
            <person name="Taniguchi H."/>
        </authorList>
    </citation>
    <scope>NUCLEOTIDE SEQUENCE</scope>
    <source>
        <strain evidence="5">IOLA-A4PG</strain>
    </source>
</reference>
<dbReference type="Gene3D" id="3.30.70.2570">
    <property type="entry name" value="Elongation factor 4, C-terminal domain"/>
    <property type="match status" value="1"/>
</dbReference>
<keyword evidence="5" id="KW-0378">Hydrolase</keyword>
<name>A0A077JJH9_9ZZZZ</name>
<dbReference type="AlphaFoldDB" id="A0A077JJH9"/>
<dbReference type="Gene3D" id="3.40.50.300">
    <property type="entry name" value="P-loop containing nucleotide triphosphate hydrolases"/>
    <property type="match status" value="1"/>
</dbReference>
<dbReference type="GO" id="GO:0043022">
    <property type="term" value="F:ribosome binding"/>
    <property type="evidence" value="ECO:0007669"/>
    <property type="project" value="TreeGrafter"/>
</dbReference>
<dbReference type="InterPro" id="IPR038363">
    <property type="entry name" value="LepA_C_sf"/>
</dbReference>
<dbReference type="PANTHER" id="PTHR43512">
    <property type="entry name" value="TRANSLATION FACTOR GUF1-RELATED"/>
    <property type="match status" value="1"/>
</dbReference>
<keyword evidence="3" id="KW-0342">GTP-binding</keyword>
<dbReference type="Pfam" id="PF06421">
    <property type="entry name" value="LepA_C"/>
    <property type="match status" value="1"/>
</dbReference>
<accession>A0A077JJH9</accession>
<dbReference type="PROSITE" id="PS51722">
    <property type="entry name" value="G_TR_2"/>
    <property type="match status" value="1"/>
</dbReference>
<dbReference type="InterPro" id="IPR000795">
    <property type="entry name" value="T_Tr_GTP-bd_dom"/>
</dbReference>
<evidence type="ECO:0000256" key="3">
    <source>
        <dbReference type="ARBA" id="ARBA00023134"/>
    </source>
</evidence>
<dbReference type="PRINTS" id="PR00315">
    <property type="entry name" value="ELONGATNFCT"/>
</dbReference>
<dbReference type="Pfam" id="PF00009">
    <property type="entry name" value="GTP_EFTU"/>
    <property type="match status" value="1"/>
</dbReference>
<evidence type="ECO:0000256" key="2">
    <source>
        <dbReference type="ARBA" id="ARBA00022917"/>
    </source>
</evidence>
<dbReference type="InterPro" id="IPR013842">
    <property type="entry name" value="LepA_CTD"/>
</dbReference>
<dbReference type="GO" id="GO:0003924">
    <property type="term" value="F:GTPase activity"/>
    <property type="evidence" value="ECO:0007669"/>
    <property type="project" value="InterPro"/>
</dbReference>
<dbReference type="SUPFAM" id="SSF52540">
    <property type="entry name" value="P-loop containing nucleoside triphosphate hydrolases"/>
    <property type="match status" value="1"/>
</dbReference>
<proteinExistence type="predicted"/>
<dbReference type="InterPro" id="IPR027417">
    <property type="entry name" value="P-loop_NTPase"/>
</dbReference>
<dbReference type="PANTHER" id="PTHR43512:SF4">
    <property type="entry name" value="TRANSLATION FACTOR GUF1 HOMOLOG, CHLOROPLASTIC"/>
    <property type="match status" value="1"/>
</dbReference>
<evidence type="ECO:0000313" key="5">
    <source>
        <dbReference type="EMBL" id="BAP19098.1"/>
    </source>
</evidence>